<reference evidence="1 2" key="1">
    <citation type="journal article" date="2021" name="Elife">
        <title>Chloroplast acquisition without the gene transfer in kleptoplastic sea slugs, Plakobranchus ocellatus.</title>
        <authorList>
            <person name="Maeda T."/>
            <person name="Takahashi S."/>
            <person name="Yoshida T."/>
            <person name="Shimamura S."/>
            <person name="Takaki Y."/>
            <person name="Nagai Y."/>
            <person name="Toyoda A."/>
            <person name="Suzuki Y."/>
            <person name="Arimoto A."/>
            <person name="Ishii H."/>
            <person name="Satoh N."/>
            <person name="Nishiyama T."/>
            <person name="Hasebe M."/>
            <person name="Maruyama T."/>
            <person name="Minagawa J."/>
            <person name="Obokata J."/>
            <person name="Shigenobu S."/>
        </authorList>
    </citation>
    <scope>NUCLEOTIDE SEQUENCE [LARGE SCALE GENOMIC DNA]</scope>
</reference>
<protein>
    <submittedName>
        <fullName evidence="1">Uncharacterized protein</fullName>
    </submittedName>
</protein>
<name>A0AAV4BFB9_9GAST</name>
<evidence type="ECO:0000313" key="2">
    <source>
        <dbReference type="Proteomes" id="UP000735302"/>
    </source>
</evidence>
<dbReference type="AlphaFoldDB" id="A0AAV4BFB9"/>
<comment type="caution">
    <text evidence="1">The sequence shown here is derived from an EMBL/GenBank/DDBJ whole genome shotgun (WGS) entry which is preliminary data.</text>
</comment>
<proteinExistence type="predicted"/>
<dbReference type="Proteomes" id="UP000735302">
    <property type="component" value="Unassembled WGS sequence"/>
</dbReference>
<dbReference type="EMBL" id="BLXT01004931">
    <property type="protein sequence ID" value="GFO18127.1"/>
    <property type="molecule type" value="Genomic_DNA"/>
</dbReference>
<sequence length="75" mass="8442">MHNDGTAQGYNIFYLMNPADTCNLGAKCSGRMIHVYIKRVWDSQRHWLEAGFEPVNCSGQLCTTVAPTRHRSGDL</sequence>
<accession>A0AAV4BFB9</accession>
<gene>
    <name evidence="1" type="ORF">PoB_004463200</name>
</gene>
<organism evidence="1 2">
    <name type="scientific">Plakobranchus ocellatus</name>
    <dbReference type="NCBI Taxonomy" id="259542"/>
    <lineage>
        <taxon>Eukaryota</taxon>
        <taxon>Metazoa</taxon>
        <taxon>Spiralia</taxon>
        <taxon>Lophotrochozoa</taxon>
        <taxon>Mollusca</taxon>
        <taxon>Gastropoda</taxon>
        <taxon>Heterobranchia</taxon>
        <taxon>Euthyneura</taxon>
        <taxon>Panpulmonata</taxon>
        <taxon>Sacoglossa</taxon>
        <taxon>Placobranchoidea</taxon>
        <taxon>Plakobranchidae</taxon>
        <taxon>Plakobranchus</taxon>
    </lineage>
</organism>
<evidence type="ECO:0000313" key="1">
    <source>
        <dbReference type="EMBL" id="GFO18127.1"/>
    </source>
</evidence>
<keyword evidence="2" id="KW-1185">Reference proteome</keyword>